<reference evidence="3" key="2">
    <citation type="submission" date="2025-04" db="UniProtKB">
        <authorList>
            <consortium name="RefSeq"/>
        </authorList>
    </citation>
    <scope>IDENTIFICATION</scope>
    <source>
        <strain evidence="3">DH4</strain>
        <tissue evidence="3">Whole body</tissue>
    </source>
</reference>
<gene>
    <name evidence="3" type="primary">LOC100577809</name>
</gene>
<accession>A0A7M7MQH8</accession>
<reference evidence="1" key="1">
    <citation type="submission" date="2021-01" db="UniProtKB">
        <authorList>
            <consortium name="EnsemblMetazoa"/>
        </authorList>
    </citation>
    <scope>IDENTIFICATION</scope>
    <source>
        <strain evidence="1">DH4</strain>
    </source>
</reference>
<proteinExistence type="predicted"/>
<keyword evidence="2" id="KW-1185">Reference proteome</keyword>
<organism evidence="1">
    <name type="scientific">Apis mellifera</name>
    <name type="common">Honeybee</name>
    <dbReference type="NCBI Taxonomy" id="7460"/>
    <lineage>
        <taxon>Eukaryota</taxon>
        <taxon>Metazoa</taxon>
        <taxon>Ecdysozoa</taxon>
        <taxon>Arthropoda</taxon>
        <taxon>Hexapoda</taxon>
        <taxon>Insecta</taxon>
        <taxon>Pterygota</taxon>
        <taxon>Neoptera</taxon>
        <taxon>Endopterygota</taxon>
        <taxon>Hymenoptera</taxon>
        <taxon>Apocrita</taxon>
        <taxon>Aculeata</taxon>
        <taxon>Apoidea</taxon>
        <taxon>Anthophila</taxon>
        <taxon>Apidae</taxon>
        <taxon>Apis</taxon>
    </lineage>
</organism>
<dbReference type="KEGG" id="ame:100577809"/>
<dbReference type="GeneID" id="100577809"/>
<evidence type="ECO:0000313" key="3">
    <source>
        <dbReference type="RefSeq" id="XP_026299476.1"/>
    </source>
</evidence>
<dbReference type="RefSeq" id="XP_026299476.1">
    <property type="nucleotide sequence ID" value="XM_026443691.1"/>
</dbReference>
<dbReference type="Proteomes" id="UP000005203">
    <property type="component" value="Linkage group LG11"/>
</dbReference>
<accession>A0A8B8H644</accession>
<protein>
    <submittedName>
        <fullName evidence="3">Uncharacterized protein LOC100577809 isoform X1</fullName>
    </submittedName>
</protein>
<evidence type="ECO:0000313" key="2">
    <source>
        <dbReference type="Proteomes" id="UP000005203"/>
    </source>
</evidence>
<evidence type="ECO:0000313" key="1">
    <source>
        <dbReference type="EnsemblMetazoa" id="XP_026299476"/>
    </source>
</evidence>
<name>A0A7M7MQH8_APIME</name>
<dbReference type="AlphaFoldDB" id="A0A7M7MQH8"/>
<dbReference type="OrthoDB" id="7616391at2759"/>
<dbReference type="EnsemblMetazoa" id="XM_026443691">
    <property type="protein sequence ID" value="XP_026299476"/>
    <property type="gene ID" value="LOC100577809"/>
</dbReference>
<sequence length="422" mass="48276">MDVFKNRQRYKHYTCLCFSVMGQRRFRVSMGVLIAPKTGDASIKIIPQMKKHTTSSDESSKSFISTISKRHAIKQNALIIESNYDSINSMNKDSHNHSVTENTISDDMSNSTIHDSCQFPYYRSNKSNGCPDAVLVKDIGVSCMLLNQNTSEISPETKTIVKHLKKEYNDLSNITSKITTYTKDILSHLSKKNQKKQQFLKNLVSSKHAMASQYIDTEGNLCLKLRLFSNAETQCITQQDVKNFNSILCKDGYNIKKLYSKHSQISSKESIKVNNTKKNSKYEKDIQTLVPCQENETNTSTSTSPSASSVFNYLILSKKRTSNEFLNSKSNKFGDMHKHRHLKNFIDKDGKDHLKIRNPILFTNWKEISKSKSKNKTFFSESQQTTNTKNKILQGDNMINNISNTKFHTVNIRIIKKSKKNV</sequence>